<proteinExistence type="predicted"/>
<accession>A0ACC4CUM6</accession>
<dbReference type="EMBL" id="RCHU02000002">
    <property type="protein sequence ID" value="KAL3604577.1"/>
    <property type="molecule type" value="Genomic_DNA"/>
</dbReference>
<comment type="caution">
    <text evidence="1">The sequence shown here is derived from an EMBL/GenBank/DDBJ whole genome shotgun (WGS) entry which is preliminary data.</text>
</comment>
<organism evidence="1 2">
    <name type="scientific">Populus alba</name>
    <name type="common">White poplar</name>
    <dbReference type="NCBI Taxonomy" id="43335"/>
    <lineage>
        <taxon>Eukaryota</taxon>
        <taxon>Viridiplantae</taxon>
        <taxon>Streptophyta</taxon>
        <taxon>Embryophyta</taxon>
        <taxon>Tracheophyta</taxon>
        <taxon>Spermatophyta</taxon>
        <taxon>Magnoliopsida</taxon>
        <taxon>eudicotyledons</taxon>
        <taxon>Gunneridae</taxon>
        <taxon>Pentapetalae</taxon>
        <taxon>rosids</taxon>
        <taxon>fabids</taxon>
        <taxon>Malpighiales</taxon>
        <taxon>Salicaceae</taxon>
        <taxon>Saliceae</taxon>
        <taxon>Populus</taxon>
    </lineage>
</organism>
<reference evidence="1 2" key="1">
    <citation type="journal article" date="2024" name="Plant Biotechnol. J.">
        <title>Genome and CRISPR/Cas9 system of a widespread forest tree (Populus alba) in the world.</title>
        <authorList>
            <person name="Liu Y.J."/>
            <person name="Jiang P.F."/>
            <person name="Han X.M."/>
            <person name="Li X.Y."/>
            <person name="Wang H.M."/>
            <person name="Wang Y.J."/>
            <person name="Wang X.X."/>
            <person name="Zeng Q.Y."/>
        </authorList>
    </citation>
    <scope>NUCLEOTIDE SEQUENCE [LARGE SCALE GENOMIC DNA]</scope>
    <source>
        <strain evidence="2">cv. PAL-ZL1</strain>
    </source>
</reference>
<dbReference type="Proteomes" id="UP000309997">
    <property type="component" value="Unassembled WGS sequence"/>
</dbReference>
<name>A0ACC4CUM6_POPAL</name>
<evidence type="ECO:0000313" key="1">
    <source>
        <dbReference type="EMBL" id="KAL3604577.1"/>
    </source>
</evidence>
<protein>
    <submittedName>
        <fullName evidence="1">Uncharacterized protein</fullName>
    </submittedName>
</protein>
<gene>
    <name evidence="1" type="ORF">D5086_005436</name>
</gene>
<sequence>MDNMQPTGYRMSAAMKSVICSTRPSRNHWLSLLWALSSHLQLLWVHQALPPVPSSAPLPRRHSGHHHRHGKPVVTAPFPSGRANSLVKTFSFAELEKGNRSSVSSKRILGEEEEFGPSYGSMEDGNVCCPDMAITRNFNCKALMLQLWGWCMLELLSGRKPVGYQRLVETISQKESSILGNLTSNVILFLRTVAGGMLGRTTPSVNLWAGLIFITDGLSSGPLEGRWKANRFQLLS</sequence>
<evidence type="ECO:0000313" key="2">
    <source>
        <dbReference type="Proteomes" id="UP000309997"/>
    </source>
</evidence>
<keyword evidence="2" id="KW-1185">Reference proteome</keyword>